<dbReference type="Proteomes" id="UP000008851">
    <property type="component" value="Chromosome"/>
</dbReference>
<sequence>MVGRAALARPAKRLRGRCSESSCNAIAAWMLRTRVPRAAHNTERAAVRWARTARSQPQWTCGPCRFRAPAARA</sequence>
<dbReference type="HOGENOM" id="CLU_2703942_0_0_6"/>
<evidence type="ECO:0000313" key="2">
    <source>
        <dbReference type="Proteomes" id="UP000008851"/>
    </source>
</evidence>
<protein>
    <submittedName>
        <fullName evidence="1">Uncharacterized protein</fullName>
    </submittedName>
</protein>
<organism evidence="1 2">
    <name type="scientific">Xanthomonas oryzae pv. oryzicola (strain BLS256)</name>
    <dbReference type="NCBI Taxonomy" id="383407"/>
    <lineage>
        <taxon>Bacteria</taxon>
        <taxon>Pseudomonadati</taxon>
        <taxon>Pseudomonadota</taxon>
        <taxon>Gammaproteobacteria</taxon>
        <taxon>Lysobacterales</taxon>
        <taxon>Lysobacteraceae</taxon>
        <taxon>Xanthomonas</taxon>
    </lineage>
</organism>
<reference evidence="1 2" key="1">
    <citation type="journal article" date="2011" name="J. Bacteriol.">
        <title>Two new complete genome sequences offer insight into host and tissue specificity of plant pathogenic Xanthomonas spp.</title>
        <authorList>
            <person name="Bogdanove A.J."/>
            <person name="Koebnik R."/>
            <person name="Lu H."/>
            <person name="Furutani A."/>
            <person name="Angiuoli S.V."/>
            <person name="Patil P.B."/>
            <person name="Van Sluys M.A."/>
            <person name="Ryan R.P."/>
            <person name="Meyer D.F."/>
            <person name="Han S.W."/>
            <person name="Aparna G."/>
            <person name="Rajaram M."/>
            <person name="Delcher A.L."/>
            <person name="Phillippy A.M."/>
            <person name="Puiu D."/>
            <person name="Schatz M.C."/>
            <person name="Shumway M."/>
            <person name="Sommer D.D."/>
            <person name="Trapnell C."/>
            <person name="Benahmed F."/>
            <person name="Dimitrov G."/>
            <person name="Madupu R."/>
            <person name="Radune D."/>
            <person name="Sullivan S."/>
            <person name="Jha G."/>
            <person name="Ishihara H."/>
            <person name="Lee S.W."/>
            <person name="Pandey A."/>
            <person name="Sharma V."/>
            <person name="Sriariyanun M."/>
            <person name="Szurek B."/>
            <person name="Vera-Cruz C.M."/>
            <person name="Dorman K.S."/>
            <person name="Ronald P.C."/>
            <person name="Verdier V."/>
            <person name="Dow J.M."/>
            <person name="Sonti R.V."/>
            <person name="Tsuge S."/>
            <person name="Brendel V.P."/>
            <person name="Rabinowicz P.D."/>
            <person name="Leach J.E."/>
            <person name="White F.F."/>
            <person name="Salzberg S.L."/>
        </authorList>
    </citation>
    <scope>NUCLEOTIDE SEQUENCE [LARGE SCALE GENOMIC DNA]</scope>
    <source>
        <strain evidence="1 2">BLS256</strain>
    </source>
</reference>
<proteinExistence type="predicted"/>
<evidence type="ECO:0000313" key="1">
    <source>
        <dbReference type="EMBL" id="AEQ96413.1"/>
    </source>
</evidence>
<dbReference type="AlphaFoldDB" id="G7TEP8"/>
<dbReference type="KEGG" id="xor:XOC_2276"/>
<accession>G7TEP8</accession>
<gene>
    <name evidence="1" type="ORF">XOC_2276</name>
</gene>
<dbReference type="EMBL" id="CP003057">
    <property type="protein sequence ID" value="AEQ96413.1"/>
    <property type="molecule type" value="Genomic_DNA"/>
</dbReference>
<name>G7TEP8_XANOB</name>